<keyword evidence="3" id="KW-0272">Extracellular matrix</keyword>
<feature type="binding site" evidence="14">
    <location>
        <position position="278"/>
    </location>
    <ligand>
        <name>Ca(2+)</name>
        <dbReference type="ChEBI" id="CHEBI:29108"/>
        <label>1</label>
    </ligand>
</feature>
<keyword evidence="21" id="KW-1185">Reference proteome</keyword>
<dbReference type="Gene3D" id="3.40.1620.60">
    <property type="match status" value="1"/>
</dbReference>
<evidence type="ECO:0000256" key="9">
    <source>
        <dbReference type="ARBA" id="ARBA00022833"/>
    </source>
</evidence>
<feature type="disulfide bond" evidence="15">
    <location>
        <begin position="555"/>
        <end position="566"/>
    </location>
</feature>
<evidence type="ECO:0000256" key="13">
    <source>
        <dbReference type="PIRSR" id="PIRSR613273-1"/>
    </source>
</evidence>
<feature type="disulfide bond" evidence="15">
    <location>
        <begin position="593"/>
        <end position="631"/>
    </location>
</feature>
<dbReference type="SUPFAM" id="SSF82895">
    <property type="entry name" value="TSP-1 type 1 repeat"/>
    <property type="match status" value="3"/>
</dbReference>
<feature type="binding site" evidence="14 16">
    <location>
        <position position="434"/>
    </location>
    <ligand>
        <name>Zn(2+)</name>
        <dbReference type="ChEBI" id="CHEBI:29105"/>
        <note>catalytic</note>
    </ligand>
</feature>
<comment type="caution">
    <text evidence="20">The sequence shown here is derived from an EMBL/GenBank/DDBJ whole genome shotgun (WGS) entry which is preliminary data.</text>
</comment>
<comment type="caution">
    <text evidence="16">Lacks conserved residue(s) required for the propagation of feature annotation.</text>
</comment>
<evidence type="ECO:0000256" key="12">
    <source>
        <dbReference type="ARBA" id="ARBA00023180"/>
    </source>
</evidence>
<dbReference type="GO" id="GO:0006508">
    <property type="term" value="P:proteolysis"/>
    <property type="evidence" value="ECO:0007669"/>
    <property type="project" value="UniProtKB-KW"/>
</dbReference>
<feature type="chain" id="PRO_5044864173" description="Peptidase M12B domain-containing protein" evidence="18">
    <location>
        <begin position="27"/>
        <end position="992"/>
    </location>
</feature>
<evidence type="ECO:0000256" key="10">
    <source>
        <dbReference type="ARBA" id="ARBA00023049"/>
    </source>
</evidence>
<feature type="binding site" evidence="14 16">
    <location>
        <position position="428"/>
    </location>
    <ligand>
        <name>Zn(2+)</name>
        <dbReference type="ChEBI" id="CHEBI:29105"/>
        <note>catalytic</note>
    </ligand>
</feature>
<dbReference type="InterPro" id="IPR045371">
    <property type="entry name" value="ADAMTS_CR_3"/>
</dbReference>
<dbReference type="GO" id="GO:0008237">
    <property type="term" value="F:metallopeptidase activity"/>
    <property type="evidence" value="ECO:0007669"/>
    <property type="project" value="UniProtKB-KW"/>
</dbReference>
<keyword evidence="12" id="KW-0325">Glycoprotein</keyword>
<protein>
    <recommendedName>
        <fullName evidence="19">Peptidase M12B domain-containing protein</fullName>
    </recommendedName>
</protein>
<dbReference type="GO" id="GO:0046872">
    <property type="term" value="F:metal ion binding"/>
    <property type="evidence" value="ECO:0007669"/>
    <property type="project" value="UniProtKB-KW"/>
</dbReference>
<evidence type="ECO:0000256" key="4">
    <source>
        <dbReference type="ARBA" id="ARBA00022670"/>
    </source>
</evidence>
<dbReference type="EMBL" id="JBDJPC010000004">
    <property type="protein sequence ID" value="KAL1506612.1"/>
    <property type="molecule type" value="Genomic_DNA"/>
</dbReference>
<dbReference type="CDD" id="cd04273">
    <property type="entry name" value="ZnMc_ADAMTS_like"/>
    <property type="match status" value="1"/>
</dbReference>
<dbReference type="PANTHER" id="PTHR13723">
    <property type="entry name" value="ADAMTS A DISINTEGRIN AND METALLOPROTEASE WITH THROMBOSPONDIN MOTIFS PROTEASE"/>
    <property type="match status" value="1"/>
</dbReference>
<dbReference type="InterPro" id="IPR002870">
    <property type="entry name" value="Peptidase_M12B_N"/>
</dbReference>
<feature type="region of interest" description="Disordered" evidence="17">
    <location>
        <begin position="188"/>
        <end position="217"/>
    </location>
</feature>
<feature type="disulfide bond" evidence="15">
    <location>
        <begin position="354"/>
        <end position="408"/>
    </location>
</feature>
<evidence type="ECO:0000256" key="5">
    <source>
        <dbReference type="ARBA" id="ARBA00022723"/>
    </source>
</evidence>
<feature type="binding site" evidence="14">
    <location>
        <position position="484"/>
    </location>
    <ligand>
        <name>Ca(2+)</name>
        <dbReference type="ChEBI" id="CHEBI:29108"/>
        <label>1</label>
    </ligand>
</feature>
<dbReference type="SMART" id="SM00209">
    <property type="entry name" value="TSP1"/>
    <property type="match status" value="3"/>
</dbReference>
<evidence type="ECO:0000256" key="11">
    <source>
        <dbReference type="ARBA" id="ARBA00023157"/>
    </source>
</evidence>
<dbReference type="Pfam" id="PF19236">
    <property type="entry name" value="ADAMTS_CR_3"/>
    <property type="match status" value="1"/>
</dbReference>
<dbReference type="PROSITE" id="PS50215">
    <property type="entry name" value="ADAM_MEPRO"/>
    <property type="match status" value="1"/>
</dbReference>
<evidence type="ECO:0000256" key="8">
    <source>
        <dbReference type="ARBA" id="ARBA00022801"/>
    </source>
</evidence>
<feature type="binding site" evidence="14">
    <location>
        <position position="487"/>
    </location>
    <ligand>
        <name>Ca(2+)</name>
        <dbReference type="ChEBI" id="CHEBI:29108"/>
        <label>1</label>
    </ligand>
</feature>
<feature type="disulfide bond" evidence="15">
    <location>
        <begin position="604"/>
        <end position="616"/>
    </location>
</feature>
<evidence type="ECO:0000259" key="19">
    <source>
        <dbReference type="PROSITE" id="PS50215"/>
    </source>
</evidence>
<comment type="subcellular location">
    <subcellularLocation>
        <location evidence="1">Secreted</location>
        <location evidence="1">Extracellular space</location>
        <location evidence="1">Extracellular matrix</location>
    </subcellularLocation>
</comment>
<dbReference type="InterPro" id="IPR050439">
    <property type="entry name" value="ADAMTS_ADAMTS-like"/>
</dbReference>
<feature type="active site" evidence="13 16">
    <location>
        <position position="425"/>
    </location>
</feature>
<dbReference type="Gene3D" id="2.60.120.830">
    <property type="match status" value="1"/>
</dbReference>
<dbReference type="Pfam" id="PF01421">
    <property type="entry name" value="Reprolysin"/>
    <property type="match status" value="1"/>
</dbReference>
<evidence type="ECO:0000256" key="6">
    <source>
        <dbReference type="ARBA" id="ARBA00022729"/>
    </source>
</evidence>
<reference evidence="20 21" key="1">
    <citation type="submission" date="2024-05" db="EMBL/GenBank/DDBJ databases">
        <title>Genetic variation in Jamaican populations of the coffee berry borer (Hypothenemus hampei).</title>
        <authorList>
            <person name="Errbii M."/>
            <person name="Myrie A."/>
        </authorList>
    </citation>
    <scope>NUCLEOTIDE SEQUENCE [LARGE SCALE GENOMIC DNA]</scope>
    <source>
        <strain evidence="20">JA-Hopewell-2020-01-JO</strain>
        <tissue evidence="20">Whole body</tissue>
    </source>
</reference>
<evidence type="ECO:0000256" key="15">
    <source>
        <dbReference type="PIRSR" id="PIRSR613273-3"/>
    </source>
</evidence>
<dbReference type="Gene3D" id="3.40.390.10">
    <property type="entry name" value="Collagenase (Catalytic Domain)"/>
    <property type="match status" value="1"/>
</dbReference>
<keyword evidence="14" id="KW-0106">Calcium</keyword>
<dbReference type="Pfam" id="PF00090">
    <property type="entry name" value="TSP_1"/>
    <property type="match status" value="1"/>
</dbReference>
<keyword evidence="2" id="KW-0964">Secreted</keyword>
<evidence type="ECO:0000256" key="17">
    <source>
        <dbReference type="SAM" id="MobiDB-lite"/>
    </source>
</evidence>
<evidence type="ECO:0000313" key="21">
    <source>
        <dbReference type="Proteomes" id="UP001566132"/>
    </source>
</evidence>
<feature type="disulfide bond" evidence="15">
    <location>
        <begin position="524"/>
        <end position="542"/>
    </location>
</feature>
<name>A0ABD1EZY4_HYPHA</name>
<feature type="disulfide bond" evidence="15">
    <location>
        <begin position="383"/>
        <end position="390"/>
    </location>
</feature>
<dbReference type="PROSITE" id="PS50092">
    <property type="entry name" value="TSP1"/>
    <property type="match status" value="3"/>
</dbReference>
<keyword evidence="5 14" id="KW-0479">Metal-binding</keyword>
<feature type="binding site" evidence="14 16">
    <location>
        <position position="424"/>
    </location>
    <ligand>
        <name>Zn(2+)</name>
        <dbReference type="ChEBI" id="CHEBI:29105"/>
        <note>catalytic</note>
    </ligand>
</feature>
<feature type="domain" description="Peptidase M12B" evidence="19">
    <location>
        <begin position="275"/>
        <end position="489"/>
    </location>
</feature>
<dbReference type="AlphaFoldDB" id="A0ABD1EZY4"/>
<keyword evidence="7" id="KW-0677">Repeat</keyword>
<dbReference type="Pfam" id="PF17771">
    <property type="entry name" value="ADAMTS_CR_2"/>
    <property type="match status" value="1"/>
</dbReference>
<comment type="cofactor">
    <cofactor evidence="14">
        <name>Zn(2+)</name>
        <dbReference type="ChEBI" id="CHEBI:29105"/>
    </cofactor>
    <text evidence="14">Binds 1 zinc ion per subunit.</text>
</comment>
<evidence type="ECO:0000256" key="16">
    <source>
        <dbReference type="PROSITE-ProRule" id="PRU00276"/>
    </source>
</evidence>
<evidence type="ECO:0000313" key="20">
    <source>
        <dbReference type="EMBL" id="KAL1506612.1"/>
    </source>
</evidence>
<keyword evidence="4" id="KW-0645">Protease</keyword>
<feature type="disulfide bond" evidence="15">
    <location>
        <begin position="589"/>
        <end position="626"/>
    </location>
</feature>
<sequence length="992" mass="113213">MRAMGPLNMGPQGLIIFWLLTRIVCAVTVLDKPRYKGLYTNEISEAHETIPIKVNENAEHLSHILTHHHSNPKETLRFNLTIFEKSHHLILSPNSGFLAPNIIVEYRKRDRHIRRKPRDVSKYCHYQGFVHGDEKSRVAISACNGLAGIIQTSKGKYYVEPAHHHEPFIKPGHKHLIFKRSAVKNSLSNLVSSKKRKKRKRKKFHHPHQSNCGTRDPKRWTEVEWQKHLGKLKVQERKHKHTKFRTLNISHVEKSQMKKLRYDHARKRRSISQPYYVETAVVADLTMADFHRDGQVETYILTLMNMVSSFYQDPSIGNYIKVAVVRIVVQEDSGEDQLGFNSTTNADVTLKRFCKYQRDLNPKDDSHPHHHDVAILLTRTDICSRSDTPCGTLGVAHIGGMCKASRSCSVNEDNGITSAHTIAHEMGHNFGMLHDTEKIGCKRKVGNKIHIMTPAFEADAVQVSWSNCSRREVTNFLDKGLGKCLEDQPEEAEEYSYPQVPPGVMYNADYQCRLQFNTLNATVCTRLDEICDRLWCSVNNFCTTLLKPAAPGTTCGKHKWCQELKCVPMMENPIPIDGGWGEWSGWSECSRTCGSGVSIMRRECDHPTPTAGGKFCIGERKRYRICNTDPCPEGEPSYRALQCSWYNNKTYEGKKYEWQPYFDQSDPCQLYCSNANETLIVPWGDYAADGTSCSIISRDICISGICKKVGCDWVVDSKAKEDECGICQGDGTKCDIRKGEYTKQSGVPGYREIVVIPRGARNIRVEETEQSENYIELEHAIHKKFYLNGKRHITLPGEYNVAGAQALYERDHNLEKIRIPGPIHEPILVMIFFIGKVYNPGVTWKYSIWKPEVTKQVKYQWIMDEWSQCSATCGGGIQHKNPICQESTISPVASDLESPSIVAEEICDQVKRPNKMVRTCNEDPCPFKWWVGPWQTCPVSCFDGGKLPMRRRNVMCMDGQETALQDQYCDKNAKPYEYEPCKKLPACEEFEV</sequence>
<keyword evidence="11 15" id="KW-1015">Disulfide bond</keyword>
<dbReference type="Pfam" id="PF19030">
    <property type="entry name" value="TSP1_ADAMTS"/>
    <property type="match status" value="2"/>
</dbReference>
<keyword evidence="10" id="KW-0482">Metalloprotease</keyword>
<feature type="binding site" evidence="14">
    <location>
        <position position="372"/>
    </location>
    <ligand>
        <name>Ca(2+)</name>
        <dbReference type="ChEBI" id="CHEBI:29108"/>
        <label>1</label>
    </ligand>
</feature>
<dbReference type="PANTHER" id="PTHR13723:SF200">
    <property type="entry name" value="ADAM METALLOPEPTIDASE WITH THROMBOSPONDIN TYPE 1 MOTIF B, ISOFORM B"/>
    <property type="match status" value="1"/>
</dbReference>
<accession>A0ABD1EZY4</accession>
<feature type="binding site" evidence="14">
    <location>
        <position position="365"/>
    </location>
    <ligand>
        <name>Ca(2+)</name>
        <dbReference type="ChEBI" id="CHEBI:29108"/>
        <label>1</label>
    </ligand>
</feature>
<dbReference type="FunFam" id="3.40.390.10:FF:000001">
    <property type="entry name" value="A disintegrin and metalloproteinase with thrombospondin motifs 1"/>
    <property type="match status" value="1"/>
</dbReference>
<dbReference type="InterPro" id="IPR041645">
    <property type="entry name" value="ADAMTS_CR_2"/>
</dbReference>
<feature type="compositionally biased region" description="Basic residues" evidence="17">
    <location>
        <begin position="193"/>
        <end position="208"/>
    </location>
</feature>
<dbReference type="SUPFAM" id="SSF55486">
    <property type="entry name" value="Metalloproteases ('zincins'), catalytic domain"/>
    <property type="match status" value="1"/>
</dbReference>
<dbReference type="Pfam" id="PF05986">
    <property type="entry name" value="ADAMTS_spacer1"/>
    <property type="match status" value="1"/>
</dbReference>
<evidence type="ECO:0000256" key="2">
    <source>
        <dbReference type="ARBA" id="ARBA00022525"/>
    </source>
</evidence>
<dbReference type="InterPro" id="IPR001590">
    <property type="entry name" value="Peptidase_M12B"/>
</dbReference>
<dbReference type="Pfam" id="PF01562">
    <property type="entry name" value="Pep_M12B_propep"/>
    <property type="match status" value="1"/>
</dbReference>
<feature type="disulfide bond" evidence="15">
    <location>
        <begin position="441"/>
        <end position="468"/>
    </location>
</feature>
<evidence type="ECO:0000256" key="18">
    <source>
        <dbReference type="SAM" id="SignalP"/>
    </source>
</evidence>
<dbReference type="InterPro" id="IPR013273">
    <property type="entry name" value="ADAMTS/ADAMTS-like"/>
</dbReference>
<feature type="signal peptide" evidence="18">
    <location>
        <begin position="1"/>
        <end position="26"/>
    </location>
</feature>
<keyword evidence="6 18" id="KW-0732">Signal</keyword>
<feature type="disulfide bond" evidence="15">
    <location>
        <begin position="402"/>
        <end position="484"/>
    </location>
</feature>
<organism evidence="20 21">
    <name type="scientific">Hypothenemus hampei</name>
    <name type="common">Coffee berry borer</name>
    <dbReference type="NCBI Taxonomy" id="57062"/>
    <lineage>
        <taxon>Eukaryota</taxon>
        <taxon>Metazoa</taxon>
        <taxon>Ecdysozoa</taxon>
        <taxon>Arthropoda</taxon>
        <taxon>Hexapoda</taxon>
        <taxon>Insecta</taxon>
        <taxon>Pterygota</taxon>
        <taxon>Neoptera</taxon>
        <taxon>Endopterygota</taxon>
        <taxon>Coleoptera</taxon>
        <taxon>Polyphaga</taxon>
        <taxon>Cucujiformia</taxon>
        <taxon>Curculionidae</taxon>
        <taxon>Scolytinae</taxon>
        <taxon>Hypothenemus</taxon>
    </lineage>
</organism>
<dbReference type="InterPro" id="IPR036383">
    <property type="entry name" value="TSP1_rpt_sf"/>
</dbReference>
<feature type="binding site" evidence="14">
    <location>
        <position position="278"/>
    </location>
    <ligand>
        <name>Ca(2+)</name>
        <dbReference type="ChEBI" id="CHEBI:29108"/>
        <label>2</label>
    </ligand>
</feature>
<feature type="binding site" evidence="14">
    <location>
        <position position="487"/>
    </location>
    <ligand>
        <name>Ca(2+)</name>
        <dbReference type="ChEBI" id="CHEBI:29108"/>
        <label>2</label>
    </ligand>
</feature>
<evidence type="ECO:0000256" key="14">
    <source>
        <dbReference type="PIRSR" id="PIRSR613273-2"/>
    </source>
</evidence>
<feature type="binding site" evidence="14">
    <location>
        <position position="365"/>
    </location>
    <ligand>
        <name>Ca(2+)</name>
        <dbReference type="ChEBI" id="CHEBI:29108"/>
        <label>2</label>
    </ligand>
</feature>
<dbReference type="InterPro" id="IPR010294">
    <property type="entry name" value="ADAMTS_spacer1"/>
</dbReference>
<evidence type="ECO:0000256" key="3">
    <source>
        <dbReference type="ARBA" id="ARBA00022530"/>
    </source>
</evidence>
<keyword evidence="8" id="KW-0378">Hydrolase</keyword>
<evidence type="ECO:0000256" key="1">
    <source>
        <dbReference type="ARBA" id="ARBA00004498"/>
    </source>
</evidence>
<dbReference type="InterPro" id="IPR000884">
    <property type="entry name" value="TSP1_rpt"/>
</dbReference>
<evidence type="ECO:0000256" key="7">
    <source>
        <dbReference type="ARBA" id="ARBA00022737"/>
    </source>
</evidence>
<dbReference type="InterPro" id="IPR024079">
    <property type="entry name" value="MetalloPept_cat_dom_sf"/>
</dbReference>
<keyword evidence="9 14" id="KW-0862">Zinc</keyword>
<dbReference type="PRINTS" id="PR01857">
    <property type="entry name" value="ADAMTSFAMILY"/>
</dbReference>
<dbReference type="FunFam" id="2.60.120.830:FF:000001">
    <property type="entry name" value="A disintegrin and metalloproteinase with thrombospondin motifs 1"/>
    <property type="match status" value="1"/>
</dbReference>
<dbReference type="Gene3D" id="2.20.100.10">
    <property type="entry name" value="Thrombospondin type-1 (TSP1) repeat"/>
    <property type="match status" value="2"/>
</dbReference>
<feature type="disulfide bond" evidence="15">
    <location>
        <begin position="531"/>
        <end position="561"/>
    </location>
</feature>
<dbReference type="Proteomes" id="UP001566132">
    <property type="component" value="Unassembled WGS sequence"/>
</dbReference>
<gene>
    <name evidence="20" type="ORF">ABEB36_005941</name>
</gene>
<proteinExistence type="predicted"/>
<dbReference type="FunFam" id="2.20.100.10:FF:000006">
    <property type="entry name" value="A disintegrin and metalloproteinase with thrombospondin motifs 1"/>
    <property type="match status" value="1"/>
</dbReference>
<feature type="disulfide bond" evidence="15">
    <location>
        <begin position="512"/>
        <end position="536"/>
    </location>
</feature>